<name>A0A0B2PFB0_GLYSO</name>
<reference evidence="1" key="1">
    <citation type="submission" date="2014-07" db="EMBL/GenBank/DDBJ databases">
        <title>Identification of a novel salt tolerance gene in wild soybean by whole-genome sequencing.</title>
        <authorList>
            <person name="Lam H.-M."/>
            <person name="Qi X."/>
            <person name="Li M.-W."/>
            <person name="Liu X."/>
            <person name="Xie M."/>
            <person name="Ni M."/>
            <person name="Xu X."/>
        </authorList>
    </citation>
    <scope>NUCLEOTIDE SEQUENCE [LARGE SCALE GENOMIC DNA]</scope>
    <source>
        <tissue evidence="1">Root</tissue>
    </source>
</reference>
<protein>
    <submittedName>
        <fullName evidence="1">Uncharacterized protein</fullName>
    </submittedName>
</protein>
<sequence length="33" mass="3687">MQEEKGLLSGKRTHYSLMQHCTGILSHRSGSIT</sequence>
<dbReference type="Proteomes" id="UP000053555">
    <property type="component" value="Unassembled WGS sequence"/>
</dbReference>
<dbReference type="EMBL" id="KN667666">
    <property type="protein sequence ID" value="KHN06229.1"/>
    <property type="molecule type" value="Genomic_DNA"/>
</dbReference>
<gene>
    <name evidence="1" type="ORF">glysoja_030295</name>
</gene>
<organism evidence="1">
    <name type="scientific">Glycine soja</name>
    <name type="common">Wild soybean</name>
    <dbReference type="NCBI Taxonomy" id="3848"/>
    <lineage>
        <taxon>Eukaryota</taxon>
        <taxon>Viridiplantae</taxon>
        <taxon>Streptophyta</taxon>
        <taxon>Embryophyta</taxon>
        <taxon>Tracheophyta</taxon>
        <taxon>Spermatophyta</taxon>
        <taxon>Magnoliopsida</taxon>
        <taxon>eudicotyledons</taxon>
        <taxon>Gunneridae</taxon>
        <taxon>Pentapetalae</taxon>
        <taxon>rosids</taxon>
        <taxon>fabids</taxon>
        <taxon>Fabales</taxon>
        <taxon>Fabaceae</taxon>
        <taxon>Papilionoideae</taxon>
        <taxon>50 kb inversion clade</taxon>
        <taxon>NPAAA clade</taxon>
        <taxon>indigoferoid/millettioid clade</taxon>
        <taxon>Phaseoleae</taxon>
        <taxon>Glycine</taxon>
        <taxon>Glycine subgen. Soja</taxon>
    </lineage>
</organism>
<proteinExistence type="predicted"/>
<accession>A0A0B2PFB0</accession>
<evidence type="ECO:0000313" key="1">
    <source>
        <dbReference type="EMBL" id="KHN06229.1"/>
    </source>
</evidence>
<dbReference type="AlphaFoldDB" id="A0A0B2PFB0"/>